<name>A0A8S1HDN4_9PELO</name>
<dbReference type="Proteomes" id="UP000835052">
    <property type="component" value="Unassembled WGS sequence"/>
</dbReference>
<comment type="caution">
    <text evidence="1">The sequence shown here is derived from an EMBL/GenBank/DDBJ whole genome shotgun (WGS) entry which is preliminary data.</text>
</comment>
<gene>
    <name evidence="1" type="ORF">CAUJ_LOCUS10502</name>
</gene>
<protein>
    <submittedName>
        <fullName evidence="1">Uncharacterized protein</fullName>
    </submittedName>
</protein>
<dbReference type="EMBL" id="CAJGYM010000046">
    <property type="protein sequence ID" value="CAD6194583.1"/>
    <property type="molecule type" value="Genomic_DNA"/>
</dbReference>
<evidence type="ECO:0000313" key="1">
    <source>
        <dbReference type="EMBL" id="CAD6194583.1"/>
    </source>
</evidence>
<proteinExistence type="predicted"/>
<dbReference type="AlphaFoldDB" id="A0A8S1HDN4"/>
<evidence type="ECO:0000313" key="2">
    <source>
        <dbReference type="Proteomes" id="UP000835052"/>
    </source>
</evidence>
<sequence length="131" mass="14935">MNSWWLLRRRGRRRGDVMDSAMDLWGHPHRRLPITHFGRENNFLPGAHASNFGSPGTSNSDEHLLTRFASTINGLTSDVTRRGLTLPFSAPITDLLCCCFMGRGKTTQIVHLWILGYSSLTSDPRWLKWII</sequence>
<keyword evidence="2" id="KW-1185">Reference proteome</keyword>
<reference evidence="1" key="1">
    <citation type="submission" date="2020-10" db="EMBL/GenBank/DDBJ databases">
        <authorList>
            <person name="Kikuchi T."/>
        </authorList>
    </citation>
    <scope>NUCLEOTIDE SEQUENCE</scope>
    <source>
        <strain evidence="1">NKZ352</strain>
    </source>
</reference>
<organism evidence="1 2">
    <name type="scientific">Caenorhabditis auriculariae</name>
    <dbReference type="NCBI Taxonomy" id="2777116"/>
    <lineage>
        <taxon>Eukaryota</taxon>
        <taxon>Metazoa</taxon>
        <taxon>Ecdysozoa</taxon>
        <taxon>Nematoda</taxon>
        <taxon>Chromadorea</taxon>
        <taxon>Rhabditida</taxon>
        <taxon>Rhabditina</taxon>
        <taxon>Rhabditomorpha</taxon>
        <taxon>Rhabditoidea</taxon>
        <taxon>Rhabditidae</taxon>
        <taxon>Peloderinae</taxon>
        <taxon>Caenorhabditis</taxon>
    </lineage>
</organism>
<accession>A0A8S1HDN4</accession>